<keyword evidence="8" id="KW-0324">Glycolysis</keyword>
<evidence type="ECO:0000313" key="14">
    <source>
        <dbReference type="Proteomes" id="UP000031980"/>
    </source>
</evidence>
<keyword evidence="3" id="KW-0963">Cytoplasm</keyword>
<organism evidence="11 14">
    <name type="scientific">Sanguibacteroides justesenii</name>
    <dbReference type="NCBI Taxonomy" id="1547597"/>
    <lineage>
        <taxon>Bacteria</taxon>
        <taxon>Pseudomonadati</taxon>
        <taxon>Bacteroidota</taxon>
        <taxon>Bacteroidia</taxon>
        <taxon>Bacteroidales</taxon>
        <taxon>Porphyromonadaceae</taxon>
        <taxon>Sanguibacteroides</taxon>
    </lineage>
</organism>
<dbReference type="InterPro" id="IPR035966">
    <property type="entry name" value="PKF_sf"/>
</dbReference>
<evidence type="ECO:0000313" key="13">
    <source>
        <dbReference type="Proteomes" id="UP000031937"/>
    </source>
</evidence>
<dbReference type="SUPFAM" id="SSF53784">
    <property type="entry name" value="Phosphofructokinase"/>
    <property type="match status" value="1"/>
</dbReference>
<dbReference type="OrthoDB" id="9802503at2"/>
<dbReference type="Gene3D" id="3.40.50.450">
    <property type="match status" value="1"/>
</dbReference>
<reference evidence="12 13" key="2">
    <citation type="submission" date="2014-07" db="EMBL/GenBank/DDBJ databases">
        <title>Porphyromonadaceae bacterium OUH 334697 = ATCC BAA-2682 = DSM 28341 draft genome.</title>
        <authorList>
            <person name="Sydenham T.V."/>
            <person name="Hasman H."/>
            <person name="Justesen U.S."/>
        </authorList>
    </citation>
    <scope>NUCLEOTIDE SEQUENCE [LARGE SCALE GENOMIC DNA]</scope>
    <source>
        <strain evidence="12 13">OUH 334697</strain>
    </source>
</reference>
<dbReference type="GO" id="GO:0030388">
    <property type="term" value="P:fructose 1,6-bisphosphate metabolic process"/>
    <property type="evidence" value="ECO:0007669"/>
    <property type="project" value="TreeGrafter"/>
</dbReference>
<dbReference type="PRINTS" id="PR00476">
    <property type="entry name" value="PHFRCTKINASE"/>
</dbReference>
<evidence type="ECO:0000313" key="12">
    <source>
        <dbReference type="EMBL" id="KIO47051.1"/>
    </source>
</evidence>
<protein>
    <submittedName>
        <fullName evidence="11">Phosphofructokinase</fullName>
    </submittedName>
</protein>
<dbReference type="GO" id="GO:0042802">
    <property type="term" value="F:identical protein binding"/>
    <property type="evidence" value="ECO:0007669"/>
    <property type="project" value="TreeGrafter"/>
</dbReference>
<dbReference type="AlphaFoldDB" id="A0A0C3RHA9"/>
<dbReference type="GO" id="GO:0005524">
    <property type="term" value="F:ATP binding"/>
    <property type="evidence" value="ECO:0007669"/>
    <property type="project" value="TreeGrafter"/>
</dbReference>
<dbReference type="GO" id="GO:0005945">
    <property type="term" value="C:6-phosphofructokinase complex"/>
    <property type="evidence" value="ECO:0007669"/>
    <property type="project" value="TreeGrafter"/>
</dbReference>
<dbReference type="GO" id="GO:0016208">
    <property type="term" value="F:AMP binding"/>
    <property type="evidence" value="ECO:0007669"/>
    <property type="project" value="TreeGrafter"/>
</dbReference>
<dbReference type="Proteomes" id="UP000031980">
    <property type="component" value="Unassembled WGS sequence"/>
</dbReference>
<dbReference type="Pfam" id="PF00365">
    <property type="entry name" value="PFK"/>
    <property type="match status" value="1"/>
</dbReference>
<dbReference type="PANTHER" id="PTHR13697">
    <property type="entry name" value="PHOSPHOFRUCTOKINASE"/>
    <property type="match status" value="1"/>
</dbReference>
<sequence>MKGQKTKGIIGILTGGGDVPGLNPAIRAVTIRALREGYKVIGIRRGWKGLIDIIRDPEYDNSDNFFELTEEIVNRAGRTGGTFLHTSRTRASHVPKASVPEHLQDKYTDDINDLTPEVLKNLDFIGVDFLIPIGGDDTLSYAVRLSQEGVRVVAIPKTMDNDVPGTDYCIGFSTCITRTISLTHDLRTSAGSHERILVLEVFGRYAGFTAMLPTLAGAANRCVIPEYQFDIELLTELLCEDRFTNPSRYSVVLVSEGATYSGGDMIFQSEEKDMFGHKKLGGIGDLISRQLKELTPQFNRGEAIDTITQKLGYLVRCGDPDALDSIVPMAYGNLALDLINKGLHGRLVILRNGRYDNAPIEIVTSSKKLVDVQKFYNTERLRPKYNSFEFMPQMIL</sequence>
<dbReference type="EMBL" id="JPIU01000025">
    <property type="protein sequence ID" value="KIO46571.1"/>
    <property type="molecule type" value="Genomic_DNA"/>
</dbReference>
<dbReference type="RefSeq" id="WP_041502457.1">
    <property type="nucleotide sequence ID" value="NZ_JPIT01000008.1"/>
</dbReference>
<keyword evidence="4" id="KW-0808">Transferase</keyword>
<evidence type="ECO:0000256" key="8">
    <source>
        <dbReference type="ARBA" id="ARBA00023152"/>
    </source>
</evidence>
<evidence type="ECO:0000313" key="11">
    <source>
        <dbReference type="EMBL" id="KIO46571.1"/>
    </source>
</evidence>
<proteinExistence type="inferred from homology"/>
<dbReference type="GO" id="GO:0046872">
    <property type="term" value="F:metal ion binding"/>
    <property type="evidence" value="ECO:0007669"/>
    <property type="project" value="UniProtKB-KW"/>
</dbReference>
<keyword evidence="7" id="KW-0460">Magnesium</keyword>
<keyword evidence="14" id="KW-1185">Reference proteome</keyword>
<dbReference type="GO" id="GO:0070095">
    <property type="term" value="F:fructose-6-phosphate binding"/>
    <property type="evidence" value="ECO:0007669"/>
    <property type="project" value="TreeGrafter"/>
</dbReference>
<comment type="cofactor">
    <cofactor evidence="1">
        <name>Mg(2+)</name>
        <dbReference type="ChEBI" id="CHEBI:18420"/>
    </cofactor>
</comment>
<name>A0A0C3RHA9_9PORP</name>
<keyword evidence="5" id="KW-0479">Metal-binding</keyword>
<dbReference type="Proteomes" id="UP000031937">
    <property type="component" value="Unassembled WGS sequence"/>
</dbReference>
<evidence type="ECO:0000256" key="2">
    <source>
        <dbReference type="ARBA" id="ARBA00004679"/>
    </source>
</evidence>
<reference evidence="11 14" key="1">
    <citation type="submission" date="2014-07" db="EMBL/GenBank/DDBJ databases">
        <title>Porphyromonadaceae bacterium OUH 308042 = ATCC BAA-2681 = DSM 28342 draft genome.</title>
        <authorList>
            <person name="Sydenham T.V."/>
            <person name="Hasman H."/>
            <person name="Justensen U.S."/>
        </authorList>
    </citation>
    <scope>NUCLEOTIDE SEQUENCE [LARGE SCALE GENOMIC DNA]</scope>
    <source>
        <strain evidence="11 14">OUH 308042</strain>
    </source>
</reference>
<evidence type="ECO:0000256" key="1">
    <source>
        <dbReference type="ARBA" id="ARBA00001946"/>
    </source>
</evidence>
<dbReference type="UniPathway" id="UPA00109">
    <property type="reaction ID" value="UER00182"/>
</dbReference>
<dbReference type="InterPro" id="IPR022953">
    <property type="entry name" value="ATP_PFK"/>
</dbReference>
<evidence type="ECO:0000256" key="7">
    <source>
        <dbReference type="ARBA" id="ARBA00022842"/>
    </source>
</evidence>
<dbReference type="PANTHER" id="PTHR13697:SF52">
    <property type="entry name" value="ATP-DEPENDENT 6-PHOSPHOFRUCTOKINASE 3"/>
    <property type="match status" value="1"/>
</dbReference>
<dbReference type="GO" id="GO:0003872">
    <property type="term" value="F:6-phosphofructokinase activity"/>
    <property type="evidence" value="ECO:0007669"/>
    <property type="project" value="InterPro"/>
</dbReference>
<accession>A0A0C3RHA9</accession>
<dbReference type="GO" id="GO:0006002">
    <property type="term" value="P:fructose 6-phosphate metabolic process"/>
    <property type="evidence" value="ECO:0007669"/>
    <property type="project" value="InterPro"/>
</dbReference>
<evidence type="ECO:0000256" key="6">
    <source>
        <dbReference type="ARBA" id="ARBA00022777"/>
    </source>
</evidence>
<gene>
    <name evidence="11" type="ORF">BA92_01480</name>
    <name evidence="12" type="ORF">IE90_03315</name>
</gene>
<dbReference type="GO" id="GO:0061621">
    <property type="term" value="P:canonical glycolysis"/>
    <property type="evidence" value="ECO:0007669"/>
    <property type="project" value="TreeGrafter"/>
</dbReference>
<comment type="similarity">
    <text evidence="9">Belongs to the phosphofructokinase type A (PFKA) family.</text>
</comment>
<evidence type="ECO:0000256" key="4">
    <source>
        <dbReference type="ARBA" id="ARBA00022679"/>
    </source>
</evidence>
<evidence type="ECO:0000259" key="10">
    <source>
        <dbReference type="Pfam" id="PF00365"/>
    </source>
</evidence>
<comment type="caution">
    <text evidence="11">The sequence shown here is derived from an EMBL/GenBank/DDBJ whole genome shotgun (WGS) entry which is preliminary data.</text>
</comment>
<comment type="pathway">
    <text evidence="2">Carbohydrate degradation; glycolysis; D-glyceraldehyde 3-phosphate and glycerone phosphate from D-glucose: step 3/4.</text>
</comment>
<evidence type="ECO:0000256" key="3">
    <source>
        <dbReference type="ARBA" id="ARBA00022490"/>
    </source>
</evidence>
<dbReference type="InterPro" id="IPR000023">
    <property type="entry name" value="Phosphofructokinase_dom"/>
</dbReference>
<evidence type="ECO:0000256" key="5">
    <source>
        <dbReference type="ARBA" id="ARBA00022723"/>
    </source>
</evidence>
<evidence type="ECO:0000256" key="9">
    <source>
        <dbReference type="ARBA" id="ARBA00038478"/>
    </source>
</evidence>
<dbReference type="GO" id="GO:0048029">
    <property type="term" value="F:monosaccharide binding"/>
    <property type="evidence" value="ECO:0007669"/>
    <property type="project" value="TreeGrafter"/>
</dbReference>
<dbReference type="EMBL" id="JPIT01000008">
    <property type="protein sequence ID" value="KIO47051.1"/>
    <property type="molecule type" value="Genomic_DNA"/>
</dbReference>
<keyword evidence="6 11" id="KW-0418">Kinase</keyword>
<feature type="domain" description="Phosphofructokinase" evidence="10">
    <location>
        <begin position="10"/>
        <end position="338"/>
    </location>
</feature>
<dbReference type="Gene3D" id="3.40.50.460">
    <property type="entry name" value="Phosphofructokinase domain"/>
    <property type="match status" value="1"/>
</dbReference>